<proteinExistence type="predicted"/>
<feature type="compositionally biased region" description="Basic and acidic residues" evidence="1">
    <location>
        <begin position="7"/>
        <end position="36"/>
    </location>
</feature>
<reference evidence="2" key="1">
    <citation type="submission" date="2020-09" db="EMBL/GenBank/DDBJ databases">
        <title>Genome-Enabled Discovery of Anthraquinone Biosynthesis in Senna tora.</title>
        <authorList>
            <person name="Kang S.-H."/>
            <person name="Pandey R.P."/>
            <person name="Lee C.-M."/>
            <person name="Sim J.-S."/>
            <person name="Jeong J.-T."/>
            <person name="Choi B.-S."/>
            <person name="Jung M."/>
            <person name="Ginzburg D."/>
            <person name="Zhao K."/>
            <person name="Won S.Y."/>
            <person name="Oh T.-J."/>
            <person name="Yu Y."/>
            <person name="Kim N.-H."/>
            <person name="Lee O.R."/>
            <person name="Lee T.-H."/>
            <person name="Bashyal P."/>
            <person name="Kim T.-S."/>
            <person name="Lee W.-H."/>
            <person name="Kawkins C."/>
            <person name="Kim C.-K."/>
            <person name="Kim J.S."/>
            <person name="Ahn B.O."/>
            <person name="Rhee S.Y."/>
            <person name="Sohng J.K."/>
        </authorList>
    </citation>
    <scope>NUCLEOTIDE SEQUENCE</scope>
    <source>
        <tissue evidence="2">Leaf</tissue>
    </source>
</reference>
<gene>
    <name evidence="2" type="ORF">G2W53_035042</name>
</gene>
<evidence type="ECO:0000313" key="3">
    <source>
        <dbReference type="Proteomes" id="UP000634136"/>
    </source>
</evidence>
<dbReference type="Proteomes" id="UP000634136">
    <property type="component" value="Unassembled WGS sequence"/>
</dbReference>
<keyword evidence="3" id="KW-1185">Reference proteome</keyword>
<dbReference type="AlphaFoldDB" id="A0A834SQQ4"/>
<protein>
    <submittedName>
        <fullName evidence="2">Uncharacterized protein</fullName>
    </submittedName>
</protein>
<accession>A0A834SQQ4</accession>
<evidence type="ECO:0000256" key="1">
    <source>
        <dbReference type="SAM" id="MobiDB-lite"/>
    </source>
</evidence>
<comment type="caution">
    <text evidence="2">The sequence shown here is derived from an EMBL/GenBank/DDBJ whole genome shotgun (WGS) entry which is preliminary data.</text>
</comment>
<dbReference type="EMBL" id="JAAIUW010000011">
    <property type="protein sequence ID" value="KAF7808299.1"/>
    <property type="molecule type" value="Genomic_DNA"/>
</dbReference>
<name>A0A834SQQ4_9FABA</name>
<organism evidence="2 3">
    <name type="scientific">Senna tora</name>
    <dbReference type="NCBI Taxonomy" id="362788"/>
    <lineage>
        <taxon>Eukaryota</taxon>
        <taxon>Viridiplantae</taxon>
        <taxon>Streptophyta</taxon>
        <taxon>Embryophyta</taxon>
        <taxon>Tracheophyta</taxon>
        <taxon>Spermatophyta</taxon>
        <taxon>Magnoliopsida</taxon>
        <taxon>eudicotyledons</taxon>
        <taxon>Gunneridae</taxon>
        <taxon>Pentapetalae</taxon>
        <taxon>rosids</taxon>
        <taxon>fabids</taxon>
        <taxon>Fabales</taxon>
        <taxon>Fabaceae</taxon>
        <taxon>Caesalpinioideae</taxon>
        <taxon>Cassia clade</taxon>
        <taxon>Senna</taxon>
    </lineage>
</organism>
<feature type="region of interest" description="Disordered" evidence="1">
    <location>
        <begin position="1"/>
        <end position="48"/>
    </location>
</feature>
<sequence>MAIEEVNMSRKLMEQKKKATEKIERTEAEEQTKEGNDAIYNAKPPRQP</sequence>
<evidence type="ECO:0000313" key="2">
    <source>
        <dbReference type="EMBL" id="KAF7808299.1"/>
    </source>
</evidence>